<evidence type="ECO:0000313" key="3">
    <source>
        <dbReference type="EMBL" id="KAB8162637.1"/>
    </source>
</evidence>
<dbReference type="PANTHER" id="PTHR43242:SF1">
    <property type="entry name" value="NAD(P)-BINDING ROSSMANN-FOLD SUPERFAMILY PROTEIN"/>
    <property type="match status" value="1"/>
</dbReference>
<gene>
    <name evidence="3" type="ORF">FH607_021620</name>
</gene>
<dbReference type="Pfam" id="PF04321">
    <property type="entry name" value="RmlD_sub_bind"/>
    <property type="match status" value="1"/>
</dbReference>
<accession>A0A5N6A1J9</accession>
<comment type="caution">
    <text evidence="3">The sequence shown here is derived from an EMBL/GenBank/DDBJ whole genome shotgun (WGS) entry which is preliminary data.</text>
</comment>
<dbReference type="EMBL" id="VDLY02000014">
    <property type="protein sequence ID" value="KAB8162637.1"/>
    <property type="molecule type" value="Genomic_DNA"/>
</dbReference>
<proteinExistence type="predicted"/>
<dbReference type="RefSeq" id="WP_139671092.1">
    <property type="nucleotide sequence ID" value="NZ_VDLY02000014.1"/>
</dbReference>
<dbReference type="AlphaFoldDB" id="A0A5N6A1J9"/>
<sequence length="222" mass="22951">MTVLIVGGSGFLGAELVRRATAAGLSTAATYASYATGPGSVRRVAWHRLDLRVAERVETVLTEVGPRVVVNASSGGADWAVTAEGAVRLAMGAAKVGCRLVRVSSDAVFSGARVHYEEFRRPDPVTPYGAAKAAAETGVLRAGPAERGRPGPGWSPRRRDPAEGESPAGATDFAAPLGRAAAAAEVFSASRAGLLPERSGYPPRPRRLPERSGFPLAGLVVP</sequence>
<dbReference type="InterPro" id="IPR029903">
    <property type="entry name" value="RmlD-like-bd"/>
</dbReference>
<dbReference type="InterPro" id="IPR036291">
    <property type="entry name" value="NAD(P)-bd_dom_sf"/>
</dbReference>
<keyword evidence="4" id="KW-1185">Reference proteome</keyword>
<feature type="region of interest" description="Disordered" evidence="1">
    <location>
        <begin position="136"/>
        <end position="175"/>
    </location>
</feature>
<dbReference type="Proteomes" id="UP000314251">
    <property type="component" value="Unassembled WGS sequence"/>
</dbReference>
<reference evidence="3" key="1">
    <citation type="submission" date="2019-10" db="EMBL/GenBank/DDBJ databases">
        <title>Nonomuraea sp. nov., isolated from Phyllanthus amarus.</title>
        <authorList>
            <person name="Klykleung N."/>
            <person name="Tanasupawat S."/>
        </authorList>
    </citation>
    <scope>NUCLEOTIDE SEQUENCE [LARGE SCALE GENOMIC DNA]</scope>
    <source>
        <strain evidence="3">3MP-10</strain>
    </source>
</reference>
<evidence type="ECO:0000256" key="1">
    <source>
        <dbReference type="SAM" id="MobiDB-lite"/>
    </source>
</evidence>
<evidence type="ECO:0000313" key="4">
    <source>
        <dbReference type="Proteomes" id="UP000314251"/>
    </source>
</evidence>
<evidence type="ECO:0000259" key="2">
    <source>
        <dbReference type="Pfam" id="PF04321"/>
    </source>
</evidence>
<protein>
    <submittedName>
        <fullName evidence="3">Sugar nucleotide-binding protein</fullName>
    </submittedName>
</protein>
<feature type="domain" description="RmlD-like substrate binding" evidence="2">
    <location>
        <begin position="1"/>
        <end position="144"/>
    </location>
</feature>
<dbReference type="PANTHER" id="PTHR43242">
    <property type="entry name" value="NAD(P)-BINDING ROSSMANN-FOLD SUPERFAMILY PROTEIN"/>
    <property type="match status" value="1"/>
</dbReference>
<dbReference type="Gene3D" id="3.40.50.720">
    <property type="entry name" value="NAD(P)-binding Rossmann-like Domain"/>
    <property type="match status" value="1"/>
</dbReference>
<dbReference type="OrthoDB" id="25118at2"/>
<organism evidence="3 4">
    <name type="scientific">Streptomyces mimosae</name>
    <dbReference type="NCBI Taxonomy" id="2586635"/>
    <lineage>
        <taxon>Bacteria</taxon>
        <taxon>Bacillati</taxon>
        <taxon>Actinomycetota</taxon>
        <taxon>Actinomycetes</taxon>
        <taxon>Kitasatosporales</taxon>
        <taxon>Streptomycetaceae</taxon>
        <taxon>Streptomyces</taxon>
    </lineage>
</organism>
<feature type="region of interest" description="Disordered" evidence="1">
    <location>
        <begin position="194"/>
        <end position="222"/>
    </location>
</feature>
<name>A0A5N6A1J9_9ACTN</name>
<dbReference type="SUPFAM" id="SSF51735">
    <property type="entry name" value="NAD(P)-binding Rossmann-fold domains"/>
    <property type="match status" value="1"/>
</dbReference>